<dbReference type="Gene3D" id="2.130.10.10">
    <property type="entry name" value="YVTN repeat-like/Quinoprotein amine dehydrogenase"/>
    <property type="match status" value="1"/>
</dbReference>
<dbReference type="PROSITE" id="PS51257">
    <property type="entry name" value="PROKAR_LIPOPROTEIN"/>
    <property type="match status" value="1"/>
</dbReference>
<reference evidence="3 4" key="1">
    <citation type="submission" date="2018-05" db="EMBL/GenBank/DDBJ databases">
        <authorList>
            <person name="Lanie J.A."/>
            <person name="Ng W.-L."/>
            <person name="Kazmierczak K.M."/>
            <person name="Andrzejewski T.M."/>
            <person name="Davidsen T.M."/>
            <person name="Wayne K.J."/>
            <person name="Tettelin H."/>
            <person name="Glass J.I."/>
            <person name="Rusch D."/>
            <person name="Podicherti R."/>
            <person name="Tsui H.-C.T."/>
            <person name="Winkler M.E."/>
        </authorList>
    </citation>
    <scope>NUCLEOTIDE SEQUENCE [LARGE SCALE GENOMIC DNA]</scope>
    <source>
        <strain evidence="3 4">BUT-10</strain>
    </source>
</reference>
<feature type="domain" description="Pyrrolo-quinoline quinone repeat" evidence="2">
    <location>
        <begin position="133"/>
        <end position="371"/>
    </location>
</feature>
<dbReference type="InterPro" id="IPR015943">
    <property type="entry name" value="WD40/YVTN_repeat-like_dom_sf"/>
</dbReference>
<gene>
    <name evidence="3" type="ORF">DJ019_00890</name>
</gene>
<dbReference type="Proteomes" id="UP000249524">
    <property type="component" value="Unassembled WGS sequence"/>
</dbReference>
<sequence>MNRRSTILAAVAVAALGLSSCSTVSRLNPFDRGDDKPSELAGEGQRISIIPADQRLEPAEALKGVDFFLPPPTRVEAWPLPGGNPEQAVGAVDAAPNLEIAWRKGFGEGVSRGRYVTAPPVAADGKVFVMDAEGRVAALDGRTGSQLWRVGTNPGDNKRDKLGFGGGVAYADGKVYAVSGHRQVMQLDAGTGAVGWRTKTSEAIHGAPTISGGRVFAVALDNTLLTFDTATGAPGWTYQALSESARILSASSPAVSGDTVVAAFGSGELVALRTANGNDLWNEALSRASRTSALSEIRDIPGRPAIYQGDVFAVSHSGVFAATDLRTGQARWSLPVVGVTGPLPAGDVVYVVSKTGDVICASRESGQIYWIRNLNEGFKAKKTGGFFGIGGQRQAQPVWSAPLLAGERLLIVGQTGQLVALNAKTGEVQKRLDLKGASTLSPIAMGDTVYVVTEEADLIAIR</sequence>
<evidence type="ECO:0000259" key="2">
    <source>
        <dbReference type="Pfam" id="PF13360"/>
    </source>
</evidence>
<organism evidence="3 4">
    <name type="scientific">Phenylobacterium kunshanense</name>
    <dbReference type="NCBI Taxonomy" id="1445034"/>
    <lineage>
        <taxon>Bacteria</taxon>
        <taxon>Pseudomonadati</taxon>
        <taxon>Pseudomonadota</taxon>
        <taxon>Alphaproteobacteria</taxon>
        <taxon>Caulobacterales</taxon>
        <taxon>Caulobacteraceae</taxon>
        <taxon>Phenylobacterium</taxon>
    </lineage>
</organism>
<dbReference type="Pfam" id="PF13360">
    <property type="entry name" value="PQQ_2"/>
    <property type="match status" value="2"/>
</dbReference>
<comment type="caution">
    <text evidence="3">The sequence shown here is derived from an EMBL/GenBank/DDBJ whole genome shotgun (WGS) entry which is preliminary data.</text>
</comment>
<proteinExistence type="predicted"/>
<dbReference type="InterPro" id="IPR011047">
    <property type="entry name" value="Quinoprotein_ADH-like_sf"/>
</dbReference>
<keyword evidence="4" id="KW-1185">Reference proteome</keyword>
<dbReference type="RefSeq" id="WP_111274105.1">
    <property type="nucleotide sequence ID" value="NZ_QFYS01000001.1"/>
</dbReference>
<accession>A0A328BNC4</accession>
<evidence type="ECO:0000256" key="1">
    <source>
        <dbReference type="SAM" id="SignalP"/>
    </source>
</evidence>
<dbReference type="InterPro" id="IPR018391">
    <property type="entry name" value="PQQ_b-propeller_rpt"/>
</dbReference>
<dbReference type="SUPFAM" id="SSF50998">
    <property type="entry name" value="Quinoprotein alcohol dehydrogenase-like"/>
    <property type="match status" value="2"/>
</dbReference>
<name>A0A328BNC4_9CAUL</name>
<feature type="chain" id="PRO_5016405210" evidence="1">
    <location>
        <begin position="26"/>
        <end position="462"/>
    </location>
</feature>
<dbReference type="PANTHER" id="PTHR34512">
    <property type="entry name" value="CELL SURFACE PROTEIN"/>
    <property type="match status" value="1"/>
</dbReference>
<feature type="domain" description="Pyrrolo-quinoline quinone repeat" evidence="2">
    <location>
        <begin position="402"/>
        <end position="461"/>
    </location>
</feature>
<evidence type="ECO:0000313" key="3">
    <source>
        <dbReference type="EMBL" id="RAK68613.1"/>
    </source>
</evidence>
<dbReference type="InterPro" id="IPR002372">
    <property type="entry name" value="PQQ_rpt_dom"/>
</dbReference>
<dbReference type="AlphaFoldDB" id="A0A328BNC4"/>
<dbReference type="EMBL" id="QFYS01000001">
    <property type="protein sequence ID" value="RAK68613.1"/>
    <property type="molecule type" value="Genomic_DNA"/>
</dbReference>
<dbReference type="SMART" id="SM00564">
    <property type="entry name" value="PQQ"/>
    <property type="match status" value="7"/>
</dbReference>
<feature type="signal peptide" evidence="1">
    <location>
        <begin position="1"/>
        <end position="25"/>
    </location>
</feature>
<dbReference type="PANTHER" id="PTHR34512:SF30">
    <property type="entry name" value="OUTER MEMBRANE PROTEIN ASSEMBLY FACTOR BAMB"/>
    <property type="match status" value="1"/>
</dbReference>
<keyword evidence="1" id="KW-0732">Signal</keyword>
<dbReference type="OrthoDB" id="5290752at2"/>
<evidence type="ECO:0000313" key="4">
    <source>
        <dbReference type="Proteomes" id="UP000249524"/>
    </source>
</evidence>
<protein>
    <submittedName>
        <fullName evidence="3">Dehydrogenase</fullName>
    </submittedName>
</protein>